<dbReference type="Proteomes" id="UP001501153">
    <property type="component" value="Unassembled WGS sequence"/>
</dbReference>
<feature type="compositionally biased region" description="Low complexity" evidence="1">
    <location>
        <begin position="174"/>
        <end position="201"/>
    </location>
</feature>
<evidence type="ECO:0000256" key="2">
    <source>
        <dbReference type="SAM" id="Phobius"/>
    </source>
</evidence>
<feature type="region of interest" description="Disordered" evidence="1">
    <location>
        <begin position="260"/>
        <end position="297"/>
    </location>
</feature>
<feature type="signal peptide" evidence="3">
    <location>
        <begin position="1"/>
        <end position="21"/>
    </location>
</feature>
<evidence type="ECO:0000313" key="5">
    <source>
        <dbReference type="EMBL" id="GAA4352830.1"/>
    </source>
</evidence>
<gene>
    <name evidence="5" type="ORF">GCM10023185_12870</name>
</gene>
<dbReference type="PANTHER" id="PTHR30373">
    <property type="entry name" value="UPF0603 PROTEIN YGCG"/>
    <property type="match status" value="1"/>
</dbReference>
<dbReference type="InterPro" id="IPR007621">
    <property type="entry name" value="TPM_dom"/>
</dbReference>
<feature type="transmembrane region" description="Helical" evidence="2">
    <location>
        <begin position="228"/>
        <end position="247"/>
    </location>
</feature>
<feature type="region of interest" description="Disordered" evidence="1">
    <location>
        <begin position="370"/>
        <end position="426"/>
    </location>
</feature>
<dbReference type="Pfam" id="PF04536">
    <property type="entry name" value="TPM_phosphatase"/>
    <property type="match status" value="1"/>
</dbReference>
<dbReference type="PANTHER" id="PTHR30373:SF2">
    <property type="entry name" value="UPF0603 PROTEIN YGCG"/>
    <property type="match status" value="1"/>
</dbReference>
<dbReference type="RefSeq" id="WP_345234943.1">
    <property type="nucleotide sequence ID" value="NZ_BAABGZ010000013.1"/>
</dbReference>
<reference evidence="6" key="1">
    <citation type="journal article" date="2019" name="Int. J. Syst. Evol. Microbiol.">
        <title>The Global Catalogue of Microorganisms (GCM) 10K type strain sequencing project: providing services to taxonomists for standard genome sequencing and annotation.</title>
        <authorList>
            <consortium name="The Broad Institute Genomics Platform"/>
            <consortium name="The Broad Institute Genome Sequencing Center for Infectious Disease"/>
            <person name="Wu L."/>
            <person name="Ma J."/>
        </authorList>
    </citation>
    <scope>NUCLEOTIDE SEQUENCE [LARGE SCALE GENOMIC DNA]</scope>
    <source>
        <strain evidence="6">JCM 17923</strain>
    </source>
</reference>
<name>A0ABP8I772_9BACT</name>
<dbReference type="EMBL" id="BAABGZ010000013">
    <property type="protein sequence ID" value="GAA4352830.1"/>
    <property type="molecule type" value="Genomic_DNA"/>
</dbReference>
<keyword evidence="6" id="KW-1185">Reference proteome</keyword>
<feature type="domain" description="TPM" evidence="4">
    <location>
        <begin position="38"/>
        <end position="160"/>
    </location>
</feature>
<proteinExistence type="predicted"/>
<keyword evidence="2" id="KW-0472">Membrane</keyword>
<evidence type="ECO:0000313" key="6">
    <source>
        <dbReference type="Proteomes" id="UP001501153"/>
    </source>
</evidence>
<keyword evidence="3" id="KW-0732">Signal</keyword>
<protein>
    <recommendedName>
        <fullName evidence="4">TPM domain-containing protein</fullName>
    </recommendedName>
</protein>
<evidence type="ECO:0000256" key="1">
    <source>
        <dbReference type="SAM" id="MobiDB-lite"/>
    </source>
</evidence>
<accession>A0ABP8I772</accession>
<organism evidence="5 6">
    <name type="scientific">Hymenobacter saemangeumensis</name>
    <dbReference type="NCBI Taxonomy" id="1084522"/>
    <lineage>
        <taxon>Bacteria</taxon>
        <taxon>Pseudomonadati</taxon>
        <taxon>Bacteroidota</taxon>
        <taxon>Cytophagia</taxon>
        <taxon>Cytophagales</taxon>
        <taxon>Hymenobacteraceae</taxon>
        <taxon>Hymenobacter</taxon>
    </lineage>
</organism>
<feature type="compositionally biased region" description="Low complexity" evidence="1">
    <location>
        <begin position="209"/>
        <end position="223"/>
    </location>
</feature>
<evidence type="ECO:0000256" key="3">
    <source>
        <dbReference type="SAM" id="SignalP"/>
    </source>
</evidence>
<feature type="region of interest" description="Disordered" evidence="1">
    <location>
        <begin position="325"/>
        <end position="354"/>
    </location>
</feature>
<dbReference type="Gene3D" id="3.10.310.50">
    <property type="match status" value="1"/>
</dbReference>
<keyword evidence="2" id="KW-1133">Transmembrane helix</keyword>
<comment type="caution">
    <text evidence="5">The sequence shown here is derived from an EMBL/GenBank/DDBJ whole genome shotgun (WGS) entry which is preliminary data.</text>
</comment>
<feature type="chain" id="PRO_5046611519" description="TPM domain-containing protein" evidence="3">
    <location>
        <begin position="22"/>
        <end position="426"/>
    </location>
</feature>
<sequence length="426" mass="42684">MYRLLLLVWLWVLAAPAPLLAQSSAQGLPPRPSPFQFVNDQAQLLSAGDAKKLEAGLRRYADNTGTQVVLVTVPSLGGRDVADYGRELGTAWGVGQRDKNNGVVVLLSKEERKVTVQAGSGVRDKITPELVSRVINQEMTPRFKQGNYFAGLRTGLSSIMLAANPDSRPQQSQDATAGTAAAGATAPADGLSSGAGSSALGNEPGTGPGYASEPAYAPASAPEPSGPGMGTLLVGALVVVGILWLLLRMFRRRSAASANAAPVPDFYGNGGGPGPGPGGSYGRGYQQPGPGYGPAPGGGMGSGMGGVLMTGAAAAAGAYLGNRMASSGHDHDSQGHNLGGADTPPSHLGGAAGAGGAGFGGGAGTGFPALNDEGSDYRSAPDYFSDDALNNSSNDYFSDSGSYDDLSSGDSGGGGFDGGDDNSGSW</sequence>
<feature type="compositionally biased region" description="Low complexity" evidence="1">
    <location>
        <begin position="389"/>
        <end position="409"/>
    </location>
</feature>
<keyword evidence="2" id="KW-0812">Transmembrane</keyword>
<evidence type="ECO:0000259" key="4">
    <source>
        <dbReference type="Pfam" id="PF04536"/>
    </source>
</evidence>
<feature type="compositionally biased region" description="Gly residues" evidence="1">
    <location>
        <begin position="268"/>
        <end position="282"/>
    </location>
</feature>
<feature type="region of interest" description="Disordered" evidence="1">
    <location>
        <begin position="164"/>
        <end position="223"/>
    </location>
</feature>